<dbReference type="CDD" id="cd06581">
    <property type="entry name" value="TM_PBP1_LivM_like"/>
    <property type="match status" value="1"/>
</dbReference>
<comment type="caution">
    <text evidence="8">The sequence shown here is derived from an EMBL/GenBank/DDBJ whole genome shotgun (WGS) entry which is preliminary data.</text>
</comment>
<evidence type="ECO:0000256" key="1">
    <source>
        <dbReference type="ARBA" id="ARBA00004651"/>
    </source>
</evidence>
<keyword evidence="2" id="KW-1003">Cell membrane</keyword>
<keyword evidence="4 7" id="KW-1133">Transmembrane helix</keyword>
<feature type="transmembrane region" description="Helical" evidence="7">
    <location>
        <begin position="117"/>
        <end position="137"/>
    </location>
</feature>
<feature type="transmembrane region" description="Helical" evidence="7">
    <location>
        <begin position="41"/>
        <end position="59"/>
    </location>
</feature>
<accession>A0A2A9EMS3</accession>
<evidence type="ECO:0000256" key="7">
    <source>
        <dbReference type="SAM" id="Phobius"/>
    </source>
</evidence>
<dbReference type="EMBL" id="PDJI01000004">
    <property type="protein sequence ID" value="PFG39562.1"/>
    <property type="molecule type" value="Genomic_DNA"/>
</dbReference>
<feature type="transmembrane region" description="Helical" evidence="7">
    <location>
        <begin position="328"/>
        <end position="347"/>
    </location>
</feature>
<comment type="subcellular location">
    <subcellularLocation>
        <location evidence="1">Cell membrane</location>
        <topology evidence="1">Multi-pass membrane protein</topology>
    </subcellularLocation>
</comment>
<keyword evidence="9" id="KW-1185">Reference proteome</keyword>
<dbReference type="PANTHER" id="PTHR30482">
    <property type="entry name" value="HIGH-AFFINITY BRANCHED-CHAIN AMINO ACID TRANSPORT SYSTEM PERMEASE"/>
    <property type="match status" value="1"/>
</dbReference>
<dbReference type="PANTHER" id="PTHR30482:SF10">
    <property type="entry name" value="HIGH-AFFINITY BRANCHED-CHAIN AMINO ACID TRANSPORT PROTEIN BRAE"/>
    <property type="match status" value="1"/>
</dbReference>
<dbReference type="Proteomes" id="UP000222106">
    <property type="component" value="Unassembled WGS sequence"/>
</dbReference>
<feature type="region of interest" description="Disordered" evidence="6">
    <location>
        <begin position="1"/>
        <end position="32"/>
    </location>
</feature>
<feature type="transmembrane region" description="Helical" evidence="7">
    <location>
        <begin position="203"/>
        <end position="223"/>
    </location>
</feature>
<dbReference type="GO" id="GO:0015658">
    <property type="term" value="F:branched-chain amino acid transmembrane transporter activity"/>
    <property type="evidence" value="ECO:0007669"/>
    <property type="project" value="InterPro"/>
</dbReference>
<dbReference type="InterPro" id="IPR043428">
    <property type="entry name" value="LivM-like"/>
</dbReference>
<keyword evidence="5 7" id="KW-0472">Membrane</keyword>
<dbReference type="OrthoDB" id="9814461at2"/>
<feature type="transmembrane region" description="Helical" evidence="7">
    <location>
        <begin position="94"/>
        <end position="111"/>
    </location>
</feature>
<evidence type="ECO:0000256" key="6">
    <source>
        <dbReference type="SAM" id="MobiDB-lite"/>
    </source>
</evidence>
<dbReference type="GO" id="GO:0005886">
    <property type="term" value="C:plasma membrane"/>
    <property type="evidence" value="ECO:0007669"/>
    <property type="project" value="UniProtKB-SubCell"/>
</dbReference>
<dbReference type="AlphaFoldDB" id="A0A2A9EMS3"/>
<feature type="transmembrane region" description="Helical" evidence="7">
    <location>
        <begin position="289"/>
        <end position="316"/>
    </location>
</feature>
<dbReference type="RefSeq" id="WP_098485376.1">
    <property type="nucleotide sequence ID" value="NZ_PDJI01000004.1"/>
</dbReference>
<evidence type="ECO:0000256" key="4">
    <source>
        <dbReference type="ARBA" id="ARBA00022989"/>
    </source>
</evidence>
<evidence type="ECO:0000256" key="2">
    <source>
        <dbReference type="ARBA" id="ARBA00022475"/>
    </source>
</evidence>
<evidence type="ECO:0000313" key="9">
    <source>
        <dbReference type="Proteomes" id="UP000222106"/>
    </source>
</evidence>
<dbReference type="Pfam" id="PF02653">
    <property type="entry name" value="BPD_transp_2"/>
    <property type="match status" value="1"/>
</dbReference>
<reference evidence="8 9" key="1">
    <citation type="submission" date="2017-10" db="EMBL/GenBank/DDBJ databases">
        <title>Sequencing the genomes of 1000 actinobacteria strains.</title>
        <authorList>
            <person name="Klenk H.-P."/>
        </authorList>
    </citation>
    <scope>NUCLEOTIDE SEQUENCE [LARGE SCALE GENOMIC DNA]</scope>
    <source>
        <strain evidence="8 9">DSM 21838</strain>
    </source>
</reference>
<gene>
    <name evidence="8" type="ORF">ATJ97_2072</name>
</gene>
<protein>
    <submittedName>
        <fullName evidence="8">Branched-chain amino acid transport system permease protein</fullName>
    </submittedName>
</protein>
<name>A0A2A9EMS3_9MICO</name>
<feature type="transmembrane region" description="Helical" evidence="7">
    <location>
        <begin position="65"/>
        <end position="87"/>
    </location>
</feature>
<dbReference type="InterPro" id="IPR001851">
    <property type="entry name" value="ABC_transp_permease"/>
</dbReference>
<sequence>MATGTTQGTRTVNGLTYRITPPAPTRERPAPARGLRQPRRFMSLVGGLLLLLAFALPFIDASPYTISVATSAFIYIMLAMGLNIVVGYAGLLDLGYYAFFAVGAYTSGVLATNDMPLVFTVPFVIVACIGAGIIIGGPTLRLRSDYLAIVTLGFGEIIRLTANNLDITGGPSGISGIPTFGLFGWTFRDGLDLFGIHFSGNILLYWTAVLAGGGFTVLAVTRLGRGRLGRAWRAIKDDEDAAEAMGINTYLTKLAAYILGAIFGGLAGILMAAHQTAISPTSFIFLNSALLLMAVVLGGMGSTPGVIIGALVIWLAPELLRDFANWRYLMFGLLLVLVMIFRPQGLWPSTAVLPFLHFREKGRSPREGFTDHSEPVENVDRSEELA</sequence>
<keyword evidence="3 7" id="KW-0812">Transmembrane</keyword>
<feature type="transmembrane region" description="Helical" evidence="7">
    <location>
        <begin position="254"/>
        <end position="277"/>
    </location>
</feature>
<feature type="region of interest" description="Disordered" evidence="6">
    <location>
        <begin position="364"/>
        <end position="386"/>
    </location>
</feature>
<evidence type="ECO:0000256" key="3">
    <source>
        <dbReference type="ARBA" id="ARBA00022692"/>
    </source>
</evidence>
<feature type="compositionally biased region" description="Polar residues" evidence="6">
    <location>
        <begin position="1"/>
        <end position="14"/>
    </location>
</feature>
<proteinExistence type="predicted"/>
<organism evidence="8 9">
    <name type="scientific">Georgenia soli</name>
    <dbReference type="NCBI Taxonomy" id="638953"/>
    <lineage>
        <taxon>Bacteria</taxon>
        <taxon>Bacillati</taxon>
        <taxon>Actinomycetota</taxon>
        <taxon>Actinomycetes</taxon>
        <taxon>Micrococcales</taxon>
        <taxon>Bogoriellaceae</taxon>
        <taxon>Georgenia</taxon>
    </lineage>
</organism>
<evidence type="ECO:0000313" key="8">
    <source>
        <dbReference type="EMBL" id="PFG39562.1"/>
    </source>
</evidence>
<evidence type="ECO:0000256" key="5">
    <source>
        <dbReference type="ARBA" id="ARBA00023136"/>
    </source>
</evidence>